<reference evidence="1 2" key="1">
    <citation type="submission" date="2024-07" db="EMBL/GenBank/DDBJ databases">
        <title>Section-level genome sequencing and comparative genomics of Aspergillus sections Usti and Cavernicolus.</title>
        <authorList>
            <consortium name="Lawrence Berkeley National Laboratory"/>
            <person name="Nybo J.L."/>
            <person name="Vesth T.C."/>
            <person name="Theobald S."/>
            <person name="Frisvad J.C."/>
            <person name="Larsen T.O."/>
            <person name="Kjaerboelling I."/>
            <person name="Rothschild-Mancinelli K."/>
            <person name="Lyhne E.K."/>
            <person name="Kogle M.E."/>
            <person name="Barry K."/>
            <person name="Clum A."/>
            <person name="Na H."/>
            <person name="Ledsgaard L."/>
            <person name="Lin J."/>
            <person name="Lipzen A."/>
            <person name="Kuo A."/>
            <person name="Riley R."/>
            <person name="Mondo S."/>
            <person name="Labutti K."/>
            <person name="Haridas S."/>
            <person name="Pangalinan J."/>
            <person name="Salamov A.A."/>
            <person name="Simmons B.A."/>
            <person name="Magnuson J.K."/>
            <person name="Chen J."/>
            <person name="Drula E."/>
            <person name="Henrissat B."/>
            <person name="Wiebenga A."/>
            <person name="Lubbers R.J."/>
            <person name="Gomes A.C."/>
            <person name="Makela M.R."/>
            <person name="Stajich J."/>
            <person name="Grigoriev I.V."/>
            <person name="Mortensen U.H."/>
            <person name="De Vries R.P."/>
            <person name="Baker S.E."/>
            <person name="Andersen M.R."/>
        </authorList>
    </citation>
    <scope>NUCLEOTIDE SEQUENCE [LARGE SCALE GENOMIC DNA]</scope>
    <source>
        <strain evidence="1 2">CBS 588.65</strain>
    </source>
</reference>
<sequence>MSVLTRESKFQPGNSTATVVSTAFPISEVNYQPFTLASTDTESGTVITYTPIPRITPSPMSIDIPQGWTVTSPDGQADGPSMTLPTIVGPPIGGATTTTSTADEFGFPLWINWLPTIGYSLPSFVTPKMLAPTRIPDDDSSTTQTPNPGVSDCFDDSCTEGLDCTDRYCSRGGDCIGRSCIRGGDCTGENYQRRHMYW</sequence>
<proteinExistence type="predicted"/>
<evidence type="ECO:0000313" key="1">
    <source>
        <dbReference type="EMBL" id="KAL2809093.1"/>
    </source>
</evidence>
<accession>A0ABR4H0X3</accession>
<comment type="caution">
    <text evidence="1">The sequence shown here is derived from an EMBL/GenBank/DDBJ whole genome shotgun (WGS) entry which is preliminary data.</text>
</comment>
<gene>
    <name evidence="1" type="ORF">BJX63DRAFT_372247</name>
</gene>
<dbReference type="EMBL" id="JBFXLT010000096">
    <property type="protein sequence ID" value="KAL2809093.1"/>
    <property type="molecule type" value="Genomic_DNA"/>
</dbReference>
<evidence type="ECO:0000313" key="2">
    <source>
        <dbReference type="Proteomes" id="UP001610334"/>
    </source>
</evidence>
<name>A0ABR4H0X3_9EURO</name>
<organism evidence="1 2">
    <name type="scientific">Aspergillus granulosus</name>
    <dbReference type="NCBI Taxonomy" id="176169"/>
    <lineage>
        <taxon>Eukaryota</taxon>
        <taxon>Fungi</taxon>
        <taxon>Dikarya</taxon>
        <taxon>Ascomycota</taxon>
        <taxon>Pezizomycotina</taxon>
        <taxon>Eurotiomycetes</taxon>
        <taxon>Eurotiomycetidae</taxon>
        <taxon>Eurotiales</taxon>
        <taxon>Aspergillaceae</taxon>
        <taxon>Aspergillus</taxon>
        <taxon>Aspergillus subgen. Nidulantes</taxon>
    </lineage>
</organism>
<dbReference type="Proteomes" id="UP001610334">
    <property type="component" value="Unassembled WGS sequence"/>
</dbReference>
<protein>
    <submittedName>
        <fullName evidence="1">Uncharacterized protein</fullName>
    </submittedName>
</protein>
<keyword evidence="2" id="KW-1185">Reference proteome</keyword>